<gene>
    <name evidence="1" type="ORF">PM001_LOCUS5620</name>
</gene>
<evidence type="ECO:0000313" key="1">
    <source>
        <dbReference type="EMBL" id="CAK7917551.1"/>
    </source>
</evidence>
<reference evidence="1" key="1">
    <citation type="submission" date="2024-01" db="EMBL/GenBank/DDBJ databases">
        <authorList>
            <person name="Webb A."/>
        </authorList>
    </citation>
    <scope>NUCLEOTIDE SEQUENCE</scope>
    <source>
        <strain evidence="1">Pm1</strain>
    </source>
</reference>
<dbReference type="AlphaFoldDB" id="A0AAV1TDT9"/>
<organism evidence="1 2">
    <name type="scientific">Peronospora matthiolae</name>
    <dbReference type="NCBI Taxonomy" id="2874970"/>
    <lineage>
        <taxon>Eukaryota</taxon>
        <taxon>Sar</taxon>
        <taxon>Stramenopiles</taxon>
        <taxon>Oomycota</taxon>
        <taxon>Peronosporomycetes</taxon>
        <taxon>Peronosporales</taxon>
        <taxon>Peronosporaceae</taxon>
        <taxon>Peronospora</taxon>
    </lineage>
</organism>
<accession>A0AAV1TDT9</accession>
<comment type="caution">
    <text evidence="1">The sequence shown here is derived from an EMBL/GenBank/DDBJ whole genome shotgun (WGS) entry which is preliminary data.</text>
</comment>
<dbReference type="EMBL" id="CAKLBY020000046">
    <property type="protein sequence ID" value="CAK7917551.1"/>
    <property type="molecule type" value="Genomic_DNA"/>
</dbReference>
<proteinExistence type="predicted"/>
<name>A0AAV1TDT9_9STRA</name>
<protein>
    <submittedName>
        <fullName evidence="1">Uncharacterized protein</fullName>
    </submittedName>
</protein>
<evidence type="ECO:0000313" key="2">
    <source>
        <dbReference type="Proteomes" id="UP001162060"/>
    </source>
</evidence>
<dbReference type="Proteomes" id="UP001162060">
    <property type="component" value="Unassembled WGS sequence"/>
</dbReference>
<sequence>MVEARVGVSRMEERNDMCKHKKWERVLGQFATEEEC</sequence>